<evidence type="ECO:0000256" key="4">
    <source>
        <dbReference type="PROSITE-ProRule" id="PRU01248"/>
    </source>
</evidence>
<dbReference type="GO" id="GO:0015074">
    <property type="term" value="P:DNA integration"/>
    <property type="evidence" value="ECO:0007669"/>
    <property type="project" value="UniProtKB-KW"/>
</dbReference>
<evidence type="ECO:0000313" key="6">
    <source>
        <dbReference type="EMBL" id="SDY92142.1"/>
    </source>
</evidence>
<dbReference type="InterPro" id="IPR010998">
    <property type="entry name" value="Integrase_recombinase_N"/>
</dbReference>
<dbReference type="RefSeq" id="WP_092735195.1">
    <property type="nucleotide sequence ID" value="NZ_FNPC01000015.1"/>
</dbReference>
<dbReference type="AlphaFoldDB" id="A0A1H3NTC5"/>
<dbReference type="OrthoDB" id="198497at2157"/>
<keyword evidence="3" id="KW-0233">DNA recombination</keyword>
<evidence type="ECO:0000256" key="1">
    <source>
        <dbReference type="ARBA" id="ARBA00022908"/>
    </source>
</evidence>
<dbReference type="GO" id="GO:0006310">
    <property type="term" value="P:DNA recombination"/>
    <property type="evidence" value="ECO:0007669"/>
    <property type="project" value="UniProtKB-KW"/>
</dbReference>
<keyword evidence="2 4" id="KW-0238">DNA-binding</keyword>
<protein>
    <submittedName>
        <fullName evidence="6">Phage integrase family protein</fullName>
    </submittedName>
</protein>
<gene>
    <name evidence="6" type="ORF">SAMN05216564_11524</name>
</gene>
<dbReference type="GO" id="GO:0003677">
    <property type="term" value="F:DNA binding"/>
    <property type="evidence" value="ECO:0007669"/>
    <property type="project" value="UniProtKB-UniRule"/>
</dbReference>
<evidence type="ECO:0000313" key="7">
    <source>
        <dbReference type="Proteomes" id="UP000199079"/>
    </source>
</evidence>
<dbReference type="PANTHER" id="PTHR30349">
    <property type="entry name" value="PHAGE INTEGRASE-RELATED"/>
    <property type="match status" value="1"/>
</dbReference>
<feature type="domain" description="Core-binding (CB)" evidence="5">
    <location>
        <begin position="13"/>
        <end position="96"/>
    </location>
</feature>
<dbReference type="Proteomes" id="UP000199079">
    <property type="component" value="Unassembled WGS sequence"/>
</dbReference>
<dbReference type="SUPFAM" id="SSF56349">
    <property type="entry name" value="DNA breaking-rejoining enzymes"/>
    <property type="match status" value="1"/>
</dbReference>
<sequence length="342" mass="39170">MPESPDGSDLEPLTPREALTLYEKSRESELAEQTLQSHGYRITRFIEWCDENGIDNMNDVGGRDVQRFKISRSDEVNTTTLKSNMDTLRVWIRFCEGIDAVVDGVAESIKSPSLDGGKLDQDIVPEERATKILAYLSQYEYATVEHVVFRLLWETGCRAGTLHGVDLDDDVHLDDEYIEAVHRPETGTPLKNQSNGERAIAISTRTCRILEDYIDENRWDRTDEHSREPLITSRHGRATVNTLRCYAYRVTRPCQYGMDCPQGRDPESCEAVQSRMTASKCPDSAGTHALRRGAITDYLDSDIPADIVSDRLDVQKRTLEDVYDYRSEREKMELRREYFDDL</sequence>
<dbReference type="EMBL" id="FNPC01000015">
    <property type="protein sequence ID" value="SDY92142.1"/>
    <property type="molecule type" value="Genomic_DNA"/>
</dbReference>
<dbReference type="InterPro" id="IPR044068">
    <property type="entry name" value="CB"/>
</dbReference>
<proteinExistence type="predicted"/>
<dbReference type="Gene3D" id="1.10.443.10">
    <property type="entry name" value="Intergrase catalytic core"/>
    <property type="match status" value="1"/>
</dbReference>
<keyword evidence="1" id="KW-0229">DNA integration</keyword>
<accession>A0A1H3NTC5</accession>
<dbReference type="PANTHER" id="PTHR30349:SF41">
    <property type="entry name" value="INTEGRASE_RECOMBINASE PROTEIN MJ0367-RELATED"/>
    <property type="match status" value="1"/>
</dbReference>
<evidence type="ECO:0000256" key="3">
    <source>
        <dbReference type="ARBA" id="ARBA00023172"/>
    </source>
</evidence>
<reference evidence="7" key="1">
    <citation type="submission" date="2016-10" db="EMBL/GenBank/DDBJ databases">
        <authorList>
            <person name="Varghese N."/>
            <person name="Submissions S."/>
        </authorList>
    </citation>
    <scope>NUCLEOTIDE SEQUENCE [LARGE SCALE GENOMIC DNA]</scope>
    <source>
        <strain evidence="7">DC30,IBRC 10041,KCTC 4046</strain>
    </source>
</reference>
<dbReference type="InterPro" id="IPR013762">
    <property type="entry name" value="Integrase-like_cat_sf"/>
</dbReference>
<dbReference type="InterPro" id="IPR050090">
    <property type="entry name" value="Tyrosine_recombinase_XerCD"/>
</dbReference>
<evidence type="ECO:0000259" key="5">
    <source>
        <dbReference type="PROSITE" id="PS51900"/>
    </source>
</evidence>
<organism evidence="6 7">
    <name type="scientific">Halopenitus persicus</name>
    <dbReference type="NCBI Taxonomy" id="1048396"/>
    <lineage>
        <taxon>Archaea</taxon>
        <taxon>Methanobacteriati</taxon>
        <taxon>Methanobacteriota</taxon>
        <taxon>Stenosarchaea group</taxon>
        <taxon>Halobacteria</taxon>
        <taxon>Halobacteriales</taxon>
        <taxon>Haloferacaceae</taxon>
        <taxon>Halopenitus</taxon>
    </lineage>
</organism>
<dbReference type="PROSITE" id="PS51900">
    <property type="entry name" value="CB"/>
    <property type="match status" value="1"/>
</dbReference>
<keyword evidence="7" id="KW-1185">Reference proteome</keyword>
<dbReference type="Gene3D" id="1.10.150.130">
    <property type="match status" value="1"/>
</dbReference>
<dbReference type="InterPro" id="IPR011010">
    <property type="entry name" value="DNA_brk_join_enz"/>
</dbReference>
<evidence type="ECO:0000256" key="2">
    <source>
        <dbReference type="ARBA" id="ARBA00023125"/>
    </source>
</evidence>
<name>A0A1H3NTC5_9EURY</name>